<dbReference type="AlphaFoldDB" id="A0AAV7G0S8"/>
<name>A0AAV7G0S8_DENCH</name>
<reference evidence="1 2" key="1">
    <citation type="journal article" date="2021" name="Hortic Res">
        <title>Chromosome-scale assembly of the Dendrobium chrysotoxum genome enhances the understanding of orchid evolution.</title>
        <authorList>
            <person name="Zhang Y."/>
            <person name="Zhang G.Q."/>
            <person name="Zhang D."/>
            <person name="Liu X.D."/>
            <person name="Xu X.Y."/>
            <person name="Sun W.H."/>
            <person name="Yu X."/>
            <person name="Zhu X."/>
            <person name="Wang Z.W."/>
            <person name="Zhao X."/>
            <person name="Zhong W.Y."/>
            <person name="Chen H."/>
            <person name="Yin W.L."/>
            <person name="Huang T."/>
            <person name="Niu S.C."/>
            <person name="Liu Z.J."/>
        </authorList>
    </citation>
    <scope>NUCLEOTIDE SEQUENCE [LARGE SCALE GENOMIC DNA]</scope>
    <source>
        <strain evidence="1">Lindl</strain>
    </source>
</reference>
<comment type="caution">
    <text evidence="1">The sequence shown here is derived from an EMBL/GenBank/DDBJ whole genome shotgun (WGS) entry which is preliminary data.</text>
</comment>
<protein>
    <submittedName>
        <fullName evidence="1">Uncharacterized protein</fullName>
    </submittedName>
</protein>
<evidence type="ECO:0000313" key="2">
    <source>
        <dbReference type="Proteomes" id="UP000775213"/>
    </source>
</evidence>
<sequence length="200" mass="22159">MLNVLSRNVGEGLHFPVQKNQIFVDAPNLLKDSLDVSNKEDNDLNILQLDNDGFSMVSGKKSLDHGLGLWILRVIKLPSLCRTGFGGSGLCKGFSVLLLVQKERHYSDSAILGVEDFGELTKSVLLAVPCPAQSFSKHCFLSKPKPKQSKLDDLVSELHALKKLYGLLQNNSARPARPDHSTVDVSYCYFDSHLYPEIFS</sequence>
<keyword evidence="2" id="KW-1185">Reference proteome</keyword>
<organism evidence="1 2">
    <name type="scientific">Dendrobium chrysotoxum</name>
    <name type="common">Orchid</name>
    <dbReference type="NCBI Taxonomy" id="161865"/>
    <lineage>
        <taxon>Eukaryota</taxon>
        <taxon>Viridiplantae</taxon>
        <taxon>Streptophyta</taxon>
        <taxon>Embryophyta</taxon>
        <taxon>Tracheophyta</taxon>
        <taxon>Spermatophyta</taxon>
        <taxon>Magnoliopsida</taxon>
        <taxon>Liliopsida</taxon>
        <taxon>Asparagales</taxon>
        <taxon>Orchidaceae</taxon>
        <taxon>Epidendroideae</taxon>
        <taxon>Malaxideae</taxon>
        <taxon>Dendrobiinae</taxon>
        <taxon>Dendrobium</taxon>
    </lineage>
</organism>
<dbReference type="Proteomes" id="UP000775213">
    <property type="component" value="Unassembled WGS sequence"/>
</dbReference>
<proteinExistence type="predicted"/>
<dbReference type="EMBL" id="JAGFBR010000019">
    <property type="protein sequence ID" value="KAH0449258.1"/>
    <property type="molecule type" value="Genomic_DNA"/>
</dbReference>
<accession>A0AAV7G0S8</accession>
<evidence type="ECO:0000313" key="1">
    <source>
        <dbReference type="EMBL" id="KAH0449258.1"/>
    </source>
</evidence>
<gene>
    <name evidence="1" type="ORF">IEQ34_023058</name>
</gene>